<dbReference type="EMBL" id="JAEUBG010002688">
    <property type="protein sequence ID" value="KAH3684131.1"/>
    <property type="molecule type" value="Genomic_DNA"/>
</dbReference>
<accession>A0A9P8Q4Y3</accession>
<sequence>MVWLDKLEVNKLPPRDEGLSESMDLNISRSLVTELSLDSIELISSCKARIASLASKMAWFSKDSNLDLEVFSSVSNLVPNCLTT</sequence>
<name>A0A9P8Q4Y3_WICPI</name>
<organism evidence="1 2">
    <name type="scientific">Wickerhamomyces pijperi</name>
    <name type="common">Yeast</name>
    <name type="synonym">Pichia pijperi</name>
    <dbReference type="NCBI Taxonomy" id="599730"/>
    <lineage>
        <taxon>Eukaryota</taxon>
        <taxon>Fungi</taxon>
        <taxon>Dikarya</taxon>
        <taxon>Ascomycota</taxon>
        <taxon>Saccharomycotina</taxon>
        <taxon>Saccharomycetes</taxon>
        <taxon>Phaffomycetales</taxon>
        <taxon>Wickerhamomycetaceae</taxon>
        <taxon>Wickerhamomyces</taxon>
    </lineage>
</organism>
<dbReference type="AlphaFoldDB" id="A0A9P8Q4Y3"/>
<dbReference type="Proteomes" id="UP000774326">
    <property type="component" value="Unassembled WGS sequence"/>
</dbReference>
<proteinExistence type="predicted"/>
<reference evidence="1" key="2">
    <citation type="submission" date="2021-01" db="EMBL/GenBank/DDBJ databases">
        <authorList>
            <person name="Schikora-Tamarit M.A."/>
        </authorList>
    </citation>
    <scope>NUCLEOTIDE SEQUENCE</scope>
    <source>
        <strain evidence="1">CBS2887</strain>
    </source>
</reference>
<evidence type="ECO:0000313" key="1">
    <source>
        <dbReference type="EMBL" id="KAH3684131.1"/>
    </source>
</evidence>
<reference evidence="1" key="1">
    <citation type="journal article" date="2021" name="Open Biol.">
        <title>Shared evolutionary footprints suggest mitochondrial oxidative damage underlies multiple complex I losses in fungi.</title>
        <authorList>
            <person name="Schikora-Tamarit M.A."/>
            <person name="Marcet-Houben M."/>
            <person name="Nosek J."/>
            <person name="Gabaldon T."/>
        </authorList>
    </citation>
    <scope>NUCLEOTIDE SEQUENCE</scope>
    <source>
        <strain evidence="1">CBS2887</strain>
    </source>
</reference>
<gene>
    <name evidence="1" type="ORF">WICPIJ_004898</name>
</gene>
<comment type="caution">
    <text evidence="1">The sequence shown here is derived from an EMBL/GenBank/DDBJ whole genome shotgun (WGS) entry which is preliminary data.</text>
</comment>
<keyword evidence="2" id="KW-1185">Reference proteome</keyword>
<evidence type="ECO:0000313" key="2">
    <source>
        <dbReference type="Proteomes" id="UP000774326"/>
    </source>
</evidence>
<protein>
    <submittedName>
        <fullName evidence="1">Uncharacterized protein</fullName>
    </submittedName>
</protein>